<evidence type="ECO:0000313" key="1">
    <source>
        <dbReference type="EMBL" id="MDX8486066.1"/>
    </source>
</evidence>
<dbReference type="Proteomes" id="UP001280156">
    <property type="component" value="Unassembled WGS sequence"/>
</dbReference>
<accession>A0ABU4YH82</accession>
<proteinExistence type="predicted"/>
<reference evidence="1 2" key="1">
    <citation type="submission" date="2023-08" db="EMBL/GenBank/DDBJ databases">
        <title>Implementing the SeqCode for naming new Mesorhizobium species isolated from Vachellia karroo root nodules.</title>
        <authorList>
            <person name="Van Lill M."/>
        </authorList>
    </citation>
    <scope>NUCLEOTIDE SEQUENCE [LARGE SCALE GENOMIC DNA]</scope>
    <source>
        <strain evidence="1 2">VK2B</strain>
    </source>
</reference>
<gene>
    <name evidence="1" type="ORF">RFM52_12745</name>
</gene>
<evidence type="ECO:0000313" key="2">
    <source>
        <dbReference type="Proteomes" id="UP001280156"/>
    </source>
</evidence>
<keyword evidence="2" id="KW-1185">Reference proteome</keyword>
<dbReference type="EMBL" id="JAVIIV010000007">
    <property type="protein sequence ID" value="MDX8486066.1"/>
    <property type="molecule type" value="Genomic_DNA"/>
</dbReference>
<name>A0ABU4YH82_9HYPH</name>
<comment type="caution">
    <text evidence="1">The sequence shown here is derived from an EMBL/GenBank/DDBJ whole genome shotgun (WGS) entry which is preliminary data.</text>
</comment>
<protein>
    <submittedName>
        <fullName evidence="1">Uncharacterized protein</fullName>
    </submittedName>
</protein>
<organism evidence="1 2">
    <name type="scientific">Mesorhizobium humile</name>
    <dbReference type="NCBI Taxonomy" id="3072313"/>
    <lineage>
        <taxon>Bacteria</taxon>
        <taxon>Pseudomonadati</taxon>
        <taxon>Pseudomonadota</taxon>
        <taxon>Alphaproteobacteria</taxon>
        <taxon>Hyphomicrobiales</taxon>
        <taxon>Phyllobacteriaceae</taxon>
        <taxon>Mesorhizobium</taxon>
    </lineage>
</organism>
<sequence length="139" mass="14881">MVTFTAQDAAGAGINVNDPAPAIGRNHLEPVDPLVPGANEVDRDDLTGGLGADNGHDVGEALDLAALMEIARPIVVIIVILCPDDQRRGQHERGHPQSRQAYQSGFHGRELSHAEAVKTLSVIVSRRQAQGLYQGHRAR</sequence>